<dbReference type="SUPFAM" id="SSF55681">
    <property type="entry name" value="Class II aaRS and biotin synthetases"/>
    <property type="match status" value="1"/>
</dbReference>
<dbReference type="KEGG" id="poj:PtoMrB4_31200"/>
<protein>
    <recommendedName>
        <fullName evidence="1">BPL/LPL catalytic domain-containing protein</fullName>
    </recommendedName>
</protein>
<feature type="domain" description="BPL/LPL catalytic" evidence="1">
    <location>
        <begin position="23"/>
        <end position="215"/>
    </location>
</feature>
<dbReference type="InterPro" id="IPR045864">
    <property type="entry name" value="aa-tRNA-synth_II/BPL/LPL"/>
</dbReference>
<dbReference type="Pfam" id="PF21948">
    <property type="entry name" value="LplA-B_cat"/>
    <property type="match status" value="1"/>
</dbReference>
<dbReference type="EMBL" id="AP022642">
    <property type="protein sequence ID" value="BCA29143.1"/>
    <property type="molecule type" value="Genomic_DNA"/>
</dbReference>
<dbReference type="InterPro" id="IPR004143">
    <property type="entry name" value="BPL_LPL_catalytic"/>
</dbReference>
<gene>
    <name evidence="2" type="ORF">PtoMrB4_31200</name>
</gene>
<proteinExistence type="predicted"/>
<evidence type="ECO:0000313" key="2">
    <source>
        <dbReference type="EMBL" id="BCA29143.1"/>
    </source>
</evidence>
<dbReference type="PANTHER" id="PTHR43679:SF2">
    <property type="entry name" value="OCTANOYL-[GCVH]:PROTEIN N-OCTANOYLTRANSFERASE"/>
    <property type="match status" value="1"/>
</dbReference>
<accession>A0A679GFC7</accession>
<name>A0A679GFC7_9GAMM</name>
<dbReference type="PROSITE" id="PS51733">
    <property type="entry name" value="BPL_LPL_CATALYTIC"/>
    <property type="match status" value="1"/>
</dbReference>
<evidence type="ECO:0000313" key="3">
    <source>
        <dbReference type="Proteomes" id="UP000501237"/>
    </source>
</evidence>
<organism evidence="2 3">
    <name type="scientific">Metapseudomonas otitidis</name>
    <dbReference type="NCBI Taxonomy" id="319939"/>
    <lineage>
        <taxon>Bacteria</taxon>
        <taxon>Pseudomonadati</taxon>
        <taxon>Pseudomonadota</taxon>
        <taxon>Gammaproteobacteria</taxon>
        <taxon>Pseudomonadales</taxon>
        <taxon>Pseudomonadaceae</taxon>
        <taxon>Metapseudomonas</taxon>
    </lineage>
</organism>
<sequence>MRRLDVEAGLAAERALLEQVHRGERDAGVLLWRPLDRALVMPARMSRLPGFEVARARCEALDWPVSLRDTGGEPVPQSPGVLNIALAYAVPTGESELTRIETAYLRLCRPLCDWLAGQGLEPGIGEVPGAFCDGRYNVRLGPRKLVGTAQRWRRRSQDGRHVVLVHGAMLVEDEREAMVAVVNAFYAGCGLPDRCEAASHVGLAEQLERPWDALSTLLPGMRRTLAEGGVALPEA</sequence>
<dbReference type="Gene3D" id="3.30.930.10">
    <property type="entry name" value="Bira Bifunctional Protein, Domain 2"/>
    <property type="match status" value="1"/>
</dbReference>
<evidence type="ECO:0000259" key="1">
    <source>
        <dbReference type="PROSITE" id="PS51733"/>
    </source>
</evidence>
<dbReference type="InterPro" id="IPR050664">
    <property type="entry name" value="Octanoyltrans_LipM/LipL"/>
</dbReference>
<dbReference type="AlphaFoldDB" id="A0A679GFC7"/>
<reference evidence="2 3" key="1">
    <citation type="journal article" date="2020" name="Microbiol. Resour. Announc.">
        <title>Complete genome sequence of Pseudomonas otitidis strain MrB4, isolated from Lake Biwa in Japan.</title>
        <authorList>
            <person name="Miyazaki K."/>
            <person name="Hase E."/>
            <person name="Maruya T."/>
        </authorList>
    </citation>
    <scope>NUCLEOTIDE SEQUENCE [LARGE SCALE GENOMIC DNA]</scope>
    <source>
        <strain evidence="2 3">MrB4</strain>
    </source>
</reference>
<dbReference type="PANTHER" id="PTHR43679">
    <property type="entry name" value="OCTANOYLTRANSFERASE LIPM-RELATED"/>
    <property type="match status" value="1"/>
</dbReference>
<dbReference type="Proteomes" id="UP000501237">
    <property type="component" value="Chromosome"/>
</dbReference>